<evidence type="ECO:0000259" key="2">
    <source>
        <dbReference type="Pfam" id="PF13966"/>
    </source>
</evidence>
<dbReference type="InterPro" id="IPR044730">
    <property type="entry name" value="RNase_H-like_dom_plant"/>
</dbReference>
<dbReference type="Gene3D" id="3.30.420.10">
    <property type="entry name" value="Ribonuclease H-like superfamily/Ribonuclease H"/>
    <property type="match status" value="1"/>
</dbReference>
<accession>A0A8J6D8G4</accession>
<protein>
    <recommendedName>
        <fullName evidence="5">Reverse transcriptase</fullName>
    </recommendedName>
</protein>
<dbReference type="AlphaFoldDB" id="A0A8J6D8G4"/>
<feature type="domain" description="Reverse transcriptase zinc-binding" evidence="2">
    <location>
        <begin position="306"/>
        <end position="370"/>
    </location>
</feature>
<evidence type="ECO:0000313" key="4">
    <source>
        <dbReference type="Proteomes" id="UP000701853"/>
    </source>
</evidence>
<dbReference type="OrthoDB" id="1001867at2759"/>
<gene>
    <name evidence="3" type="ORF">CXB51_006063</name>
</gene>
<proteinExistence type="predicted"/>
<dbReference type="PANTHER" id="PTHR47074:SF61">
    <property type="entry name" value="RNASE H TYPE-1 DOMAIN-CONTAINING PROTEIN"/>
    <property type="match status" value="1"/>
</dbReference>
<name>A0A8J6D8G4_9ROSI</name>
<dbReference type="Pfam" id="PF13456">
    <property type="entry name" value="RVT_3"/>
    <property type="match status" value="1"/>
</dbReference>
<organism evidence="3 4">
    <name type="scientific">Gossypium anomalum</name>
    <dbReference type="NCBI Taxonomy" id="47600"/>
    <lineage>
        <taxon>Eukaryota</taxon>
        <taxon>Viridiplantae</taxon>
        <taxon>Streptophyta</taxon>
        <taxon>Embryophyta</taxon>
        <taxon>Tracheophyta</taxon>
        <taxon>Spermatophyta</taxon>
        <taxon>Magnoliopsida</taxon>
        <taxon>eudicotyledons</taxon>
        <taxon>Gunneridae</taxon>
        <taxon>Pentapetalae</taxon>
        <taxon>rosids</taxon>
        <taxon>malvids</taxon>
        <taxon>Malvales</taxon>
        <taxon>Malvaceae</taxon>
        <taxon>Malvoideae</taxon>
        <taxon>Gossypium</taxon>
    </lineage>
</organism>
<dbReference type="CDD" id="cd06222">
    <property type="entry name" value="RNase_H_like"/>
    <property type="match status" value="1"/>
</dbReference>
<dbReference type="GO" id="GO:0003676">
    <property type="term" value="F:nucleic acid binding"/>
    <property type="evidence" value="ECO:0007669"/>
    <property type="project" value="InterPro"/>
</dbReference>
<dbReference type="PANTHER" id="PTHR47074">
    <property type="entry name" value="BNAC02G40300D PROTEIN"/>
    <property type="match status" value="1"/>
</dbReference>
<evidence type="ECO:0000313" key="3">
    <source>
        <dbReference type="EMBL" id="KAG8499524.1"/>
    </source>
</evidence>
<reference evidence="3 4" key="1">
    <citation type="journal article" date="2021" name="bioRxiv">
        <title>The Gossypium anomalum genome as a resource for cotton improvement and evolutionary analysis of hybrid incompatibility.</title>
        <authorList>
            <person name="Grover C.E."/>
            <person name="Yuan D."/>
            <person name="Arick M.A."/>
            <person name="Miller E.R."/>
            <person name="Hu G."/>
            <person name="Peterson D.G."/>
            <person name="Wendel J.F."/>
            <person name="Udall J.A."/>
        </authorList>
    </citation>
    <scope>NUCLEOTIDE SEQUENCE [LARGE SCALE GENOMIC DNA]</scope>
    <source>
        <strain evidence="3">JFW-Udall</strain>
        <tissue evidence="3">Leaf</tissue>
    </source>
</reference>
<dbReference type="InterPro" id="IPR012337">
    <property type="entry name" value="RNaseH-like_sf"/>
</dbReference>
<dbReference type="Proteomes" id="UP000701853">
    <property type="component" value="Chromosome 3"/>
</dbReference>
<dbReference type="InterPro" id="IPR052929">
    <property type="entry name" value="RNase_H-like_EbsB-rel"/>
</dbReference>
<dbReference type="EMBL" id="JAHUZN010000003">
    <property type="protein sequence ID" value="KAG8499524.1"/>
    <property type="molecule type" value="Genomic_DNA"/>
</dbReference>
<dbReference type="GO" id="GO:0004523">
    <property type="term" value="F:RNA-DNA hybrid ribonuclease activity"/>
    <property type="evidence" value="ECO:0007669"/>
    <property type="project" value="InterPro"/>
</dbReference>
<keyword evidence="4" id="KW-1185">Reference proteome</keyword>
<dbReference type="SUPFAM" id="SSF53098">
    <property type="entry name" value="Ribonuclease H-like"/>
    <property type="match status" value="1"/>
</dbReference>
<dbReference type="InterPro" id="IPR026960">
    <property type="entry name" value="RVT-Znf"/>
</dbReference>
<dbReference type="InterPro" id="IPR002156">
    <property type="entry name" value="RNaseH_domain"/>
</dbReference>
<dbReference type="Pfam" id="PF13966">
    <property type="entry name" value="zf-RVT"/>
    <property type="match status" value="1"/>
</dbReference>
<evidence type="ECO:0008006" key="5">
    <source>
        <dbReference type="Google" id="ProtNLM"/>
    </source>
</evidence>
<comment type="caution">
    <text evidence="3">The sequence shown here is derived from an EMBL/GenBank/DDBJ whole genome shotgun (WGS) entry which is preliminary data.</text>
</comment>
<evidence type="ECO:0000259" key="1">
    <source>
        <dbReference type="Pfam" id="PF13456"/>
    </source>
</evidence>
<sequence length="597" mass="69181">MYWEQRARANWLQLGDKNFAFFHKYAIARRRMNTITRLESDYRREISDEREINESDSNYFQSLFSSNIIRNPSHIPKGIHSNVSSDINTNLLVPFTVEEKVIGKCIDKAQCAFVPGRLITDNVLVAYKLLYTLRQRRNGKKGLMAVKLDMSKAYDRVEWAFLKEVMLQMGFAIEWVTLIMKCISTVSYTVNINGRRGEIFKPTRGLRQDAVNFKLSSVVNFMQDTKVSELVASNDRVWRREFINNTFSEDDARKILRIPLASAPHDDLLVWGGEHSGEFLVRIAYKLLQTFDKIPRAYALQTGYGNFYKKLWLLNLPNKVKITLWRISWNYLPTRVNMQYRKLVSNTSCPRCGERAETIDHIFRECPVIVELSTHQSRLFCCGLWIIWGERNRIIHEQKISTGQQLVDFINNHIAELDGLEIKNPAKRKMIVGWSYPPREFVKINFDGAYDANHHQSASGIVARNKEGDVLLSCSEIHHGVTSAFAAEAIACRKVVQVGGEQDWLKVLIEGDSFTIIKKCETKSQDHSEIGAYIHDIQQKVNRSRSVIFKHTPRSVNALAHILATETLKREEKMYLTMRVPEYVELQRRIDRIREPD</sequence>
<dbReference type="InterPro" id="IPR036397">
    <property type="entry name" value="RNaseH_sf"/>
</dbReference>
<feature type="domain" description="RNase H type-1" evidence="1">
    <location>
        <begin position="445"/>
        <end position="566"/>
    </location>
</feature>